<proteinExistence type="predicted"/>
<feature type="non-terminal residue" evidence="2">
    <location>
        <position position="1"/>
    </location>
</feature>
<dbReference type="InterPro" id="IPR045122">
    <property type="entry name" value="Csc1-like"/>
</dbReference>
<reference evidence="2 3" key="1">
    <citation type="submission" date="2020-02" db="EMBL/GenBank/DDBJ databases">
        <title>Draft genome sequence of Haematococcus lacustris strain NIES-144.</title>
        <authorList>
            <person name="Morimoto D."/>
            <person name="Nakagawa S."/>
            <person name="Yoshida T."/>
            <person name="Sawayama S."/>
        </authorList>
    </citation>
    <scope>NUCLEOTIDE SEQUENCE [LARGE SCALE GENOMIC DNA]</scope>
    <source>
        <strain evidence="2 3">NIES-144</strain>
    </source>
</reference>
<evidence type="ECO:0008006" key="4">
    <source>
        <dbReference type="Google" id="ProtNLM"/>
    </source>
</evidence>
<keyword evidence="1" id="KW-1133">Transmembrane helix</keyword>
<keyword evidence="1" id="KW-0472">Membrane</keyword>
<accession>A0A699ZSN4</accession>
<gene>
    <name evidence="2" type="ORF">HaLaN_15820</name>
</gene>
<feature type="transmembrane region" description="Helical" evidence="1">
    <location>
        <begin position="25"/>
        <end position="46"/>
    </location>
</feature>
<dbReference type="GO" id="GO:0005227">
    <property type="term" value="F:calcium-activated cation channel activity"/>
    <property type="evidence" value="ECO:0007669"/>
    <property type="project" value="InterPro"/>
</dbReference>
<dbReference type="AlphaFoldDB" id="A0A699ZSN4"/>
<evidence type="ECO:0000313" key="3">
    <source>
        <dbReference type="Proteomes" id="UP000485058"/>
    </source>
</evidence>
<dbReference type="EMBL" id="BLLF01001384">
    <property type="protein sequence ID" value="GFH18942.1"/>
    <property type="molecule type" value="Genomic_DNA"/>
</dbReference>
<dbReference type="Proteomes" id="UP000485058">
    <property type="component" value="Unassembled WGS sequence"/>
</dbReference>
<dbReference type="GO" id="GO:0005886">
    <property type="term" value="C:plasma membrane"/>
    <property type="evidence" value="ECO:0007669"/>
    <property type="project" value="TreeGrafter"/>
</dbReference>
<evidence type="ECO:0000313" key="2">
    <source>
        <dbReference type="EMBL" id="GFH18942.1"/>
    </source>
</evidence>
<feature type="transmembrane region" description="Helical" evidence="1">
    <location>
        <begin position="53"/>
        <end position="73"/>
    </location>
</feature>
<keyword evidence="3" id="KW-1185">Reference proteome</keyword>
<organism evidence="2 3">
    <name type="scientific">Haematococcus lacustris</name>
    <name type="common">Green alga</name>
    <name type="synonym">Haematococcus pluvialis</name>
    <dbReference type="NCBI Taxonomy" id="44745"/>
    <lineage>
        <taxon>Eukaryota</taxon>
        <taxon>Viridiplantae</taxon>
        <taxon>Chlorophyta</taxon>
        <taxon>core chlorophytes</taxon>
        <taxon>Chlorophyceae</taxon>
        <taxon>CS clade</taxon>
        <taxon>Chlamydomonadales</taxon>
        <taxon>Haematococcaceae</taxon>
        <taxon>Haematococcus</taxon>
    </lineage>
</organism>
<keyword evidence="1" id="KW-0812">Transmembrane</keyword>
<comment type="caution">
    <text evidence="2">The sequence shown here is derived from an EMBL/GenBank/DDBJ whole genome shotgun (WGS) entry which is preliminary data.</text>
</comment>
<dbReference type="PANTHER" id="PTHR13018">
    <property type="entry name" value="PROBABLE MEMBRANE PROTEIN DUF221-RELATED"/>
    <property type="match status" value="1"/>
</dbReference>
<evidence type="ECO:0000256" key="1">
    <source>
        <dbReference type="SAM" id="Phobius"/>
    </source>
</evidence>
<dbReference type="PANTHER" id="PTHR13018:SF5">
    <property type="entry name" value="RE44586P"/>
    <property type="match status" value="1"/>
</dbReference>
<sequence>VSWRYSLLYIFIRQYESGGLMWPWFVKRMLVIFAIFGLFTSCVFVVKRAFTQAVLLLVLVPIILVRFNNFLFYRFQRATQHVPLRLAQQAPPARVDPQAYIPAPLQPHSLGWTPDWCKPWQGWNLPTGYSVC</sequence>
<name>A0A699ZSN4_HAELA</name>
<protein>
    <recommendedName>
        <fullName evidence="4">CSC1/OSCA1-like 7TM region domain-containing protein</fullName>
    </recommendedName>
</protein>